<reference evidence="1 2" key="1">
    <citation type="journal article" date="2022" name="Plant J.">
        <title>Chromosome-level genome of Camellia lanceoleosa provides a valuable resource for understanding genome evolution and self-incompatibility.</title>
        <authorList>
            <person name="Gong W."/>
            <person name="Xiao S."/>
            <person name="Wang L."/>
            <person name="Liao Z."/>
            <person name="Chang Y."/>
            <person name="Mo W."/>
            <person name="Hu G."/>
            <person name="Li W."/>
            <person name="Zhao G."/>
            <person name="Zhu H."/>
            <person name="Hu X."/>
            <person name="Ji K."/>
            <person name="Xiang X."/>
            <person name="Song Q."/>
            <person name="Yuan D."/>
            <person name="Jin S."/>
            <person name="Zhang L."/>
        </authorList>
    </citation>
    <scope>NUCLEOTIDE SEQUENCE [LARGE SCALE GENOMIC DNA]</scope>
    <source>
        <strain evidence="1">SQ_2022a</strain>
    </source>
</reference>
<dbReference type="Proteomes" id="UP001060215">
    <property type="component" value="Chromosome 14"/>
</dbReference>
<name>A0ACC0FJL0_9ERIC</name>
<proteinExistence type="predicted"/>
<evidence type="ECO:0000313" key="2">
    <source>
        <dbReference type="Proteomes" id="UP001060215"/>
    </source>
</evidence>
<organism evidence="1 2">
    <name type="scientific">Camellia lanceoleosa</name>
    <dbReference type="NCBI Taxonomy" id="1840588"/>
    <lineage>
        <taxon>Eukaryota</taxon>
        <taxon>Viridiplantae</taxon>
        <taxon>Streptophyta</taxon>
        <taxon>Embryophyta</taxon>
        <taxon>Tracheophyta</taxon>
        <taxon>Spermatophyta</taxon>
        <taxon>Magnoliopsida</taxon>
        <taxon>eudicotyledons</taxon>
        <taxon>Gunneridae</taxon>
        <taxon>Pentapetalae</taxon>
        <taxon>asterids</taxon>
        <taxon>Ericales</taxon>
        <taxon>Theaceae</taxon>
        <taxon>Camellia</taxon>
    </lineage>
</organism>
<protein>
    <submittedName>
        <fullName evidence="1">Uncharacterized protein</fullName>
    </submittedName>
</protein>
<accession>A0ACC0FJL0</accession>
<comment type="caution">
    <text evidence="1">The sequence shown here is derived from an EMBL/GenBank/DDBJ whole genome shotgun (WGS) entry which is preliminary data.</text>
</comment>
<dbReference type="EMBL" id="CM045771">
    <property type="protein sequence ID" value="KAI7988962.1"/>
    <property type="molecule type" value="Genomic_DNA"/>
</dbReference>
<evidence type="ECO:0000313" key="1">
    <source>
        <dbReference type="EMBL" id="KAI7988962.1"/>
    </source>
</evidence>
<keyword evidence="2" id="KW-1185">Reference proteome</keyword>
<sequence length="75" mass="8431">MVVAYKEIHMHGTCASSIALEKETLDKSTLDHSALVSSHSRFPPGRVIDFFRSTSYFIAGNVSRFLLVEIRNSEE</sequence>
<gene>
    <name evidence="1" type="ORF">LOK49_LG13G02351</name>
</gene>